<keyword evidence="4 7" id="KW-0175">Coiled coil</keyword>
<dbReference type="CDD" id="cd09912">
    <property type="entry name" value="DLP_2"/>
    <property type="match status" value="1"/>
</dbReference>
<dbReference type="InterPro" id="IPR045063">
    <property type="entry name" value="Dynamin_N"/>
</dbReference>
<dbReference type="SUPFAM" id="SSF52540">
    <property type="entry name" value="P-loop containing nucleoside triphosphate hydrolases"/>
    <property type="match status" value="1"/>
</dbReference>
<dbReference type="EMBL" id="AESD01000984">
    <property type="protein sequence ID" value="EHJ09464.1"/>
    <property type="molecule type" value="Genomic_DNA"/>
</dbReference>
<dbReference type="PATRIC" id="fig|423471.3.peg.5382"/>
<evidence type="ECO:0000256" key="5">
    <source>
        <dbReference type="ARBA" id="ARBA00023134"/>
    </source>
</evidence>
<evidence type="ECO:0000256" key="7">
    <source>
        <dbReference type="SAM" id="Coils"/>
    </source>
</evidence>
<feature type="transmembrane region" description="Helical" evidence="8">
    <location>
        <begin position="514"/>
        <end position="536"/>
    </location>
</feature>
<dbReference type="GeneID" id="88769044"/>
<dbReference type="Gene3D" id="3.40.50.300">
    <property type="entry name" value="P-loop containing nucleotide triphosphate hydrolases"/>
    <property type="match status" value="1"/>
</dbReference>
<evidence type="ECO:0000256" key="4">
    <source>
        <dbReference type="ARBA" id="ARBA00023054"/>
    </source>
</evidence>
<evidence type="ECO:0000256" key="3">
    <source>
        <dbReference type="ARBA" id="ARBA00022801"/>
    </source>
</evidence>
<comment type="caution">
    <text evidence="10">The sequence shown here is derived from an EMBL/GenBank/DDBJ whole genome shotgun (WGS) entry which is preliminary data.</text>
</comment>
<dbReference type="GO" id="GO:0008053">
    <property type="term" value="P:mitochondrial fusion"/>
    <property type="evidence" value="ECO:0007669"/>
    <property type="project" value="TreeGrafter"/>
</dbReference>
<dbReference type="PANTHER" id="PTHR10465:SF0">
    <property type="entry name" value="SARCALUMENIN"/>
    <property type="match status" value="1"/>
</dbReference>
<dbReference type="GO" id="GO:0016020">
    <property type="term" value="C:membrane"/>
    <property type="evidence" value="ECO:0007669"/>
    <property type="project" value="UniProtKB-SubCell"/>
</dbReference>
<evidence type="ECO:0000313" key="11">
    <source>
        <dbReference type="Proteomes" id="UP000003477"/>
    </source>
</evidence>
<feature type="domain" description="Dynamin-type G" evidence="9">
    <location>
        <begin position="48"/>
        <end position="302"/>
    </location>
</feature>
<dbReference type="PROSITE" id="PS51718">
    <property type="entry name" value="G_DYNAMIN_2"/>
    <property type="match status" value="1"/>
</dbReference>
<proteinExistence type="predicted"/>
<dbReference type="RefSeq" id="WP_007313491.1">
    <property type="nucleotide sequence ID" value="NZ_AESD01000984.1"/>
</dbReference>
<keyword evidence="5" id="KW-0342">GTP-binding</keyword>
<evidence type="ECO:0000256" key="1">
    <source>
        <dbReference type="ARBA" id="ARBA00004370"/>
    </source>
</evidence>
<keyword evidence="3" id="KW-0378">Hydrolase</keyword>
<dbReference type="Proteomes" id="UP000003477">
    <property type="component" value="Unassembled WGS sequence"/>
</dbReference>
<evidence type="ECO:0000313" key="10">
    <source>
        <dbReference type="EMBL" id="EHJ09464.1"/>
    </source>
</evidence>
<dbReference type="PANTHER" id="PTHR10465">
    <property type="entry name" value="TRANSMEMBRANE GTPASE FZO1"/>
    <property type="match status" value="1"/>
</dbReference>
<evidence type="ECO:0000256" key="2">
    <source>
        <dbReference type="ARBA" id="ARBA00022741"/>
    </source>
</evidence>
<keyword evidence="8" id="KW-0812">Transmembrane</keyword>
<dbReference type="GO" id="GO:0005525">
    <property type="term" value="F:GTP binding"/>
    <property type="evidence" value="ECO:0007669"/>
    <property type="project" value="UniProtKB-KW"/>
</dbReference>
<sequence length="652" mass="75370">MPENQAYSQFFQKRAVLEKIIRQQLAFFKALSMREWVNTINNLKERVESENFKVLVLGEFNAGKSTFINALLKKEILPSYSLPCTAIINEVKWGEKQRALLHYNPDKSGKTVAPEEIPINKIQDYVVINHSDEEKNTTQNSSYKKVEIFWDLELCKNGVEIIDSPGTNENEVRQQVTLNYLSQVDAILFVLTSDKLGAKSETDLVSDTLIKSGHQDIFFICNRFDLIREKEQKPIKQYGINKLAPLTKKGAKRVFFISAREALDGHLEQNIERVEKSGIIALEKELQEFLIHERGKIKLLRPAIELRRSIQEARRIIPERRALLQTSIQTLEKRYAEAEEPLQKLNTQKQQISVKVEYHLTEIKSTIKPKAEEFYRRLADVKIQEWMNGYKVQTSIAPRMLIINRKKVREMLNEITDYLKKQIESEASQWQIEDLQPSIEPLIETMIWDIYSQMGNFVKDINEVRKHISPDIVDSESSHKPSPVDTNRVILDVLEKLNDQLSPKGLIRNIMPKITAIIGAIALGILNPFILIPLILGIDFLQRFSKANNINNLMKDEITKEFIKTIRLSIGEQSEQLANAVIDELRKCKEPIEQTMTLELKNIEDQKNIILIEKKEGEANVQKKLEQLELIEKNMNQMDTKLDQFITEVTLG</sequence>
<keyword evidence="2" id="KW-0547">Nucleotide-binding</keyword>
<evidence type="ECO:0000259" key="9">
    <source>
        <dbReference type="PROSITE" id="PS51718"/>
    </source>
</evidence>
<name>G5JEC4_CROWT</name>
<keyword evidence="6 8" id="KW-0472">Membrane</keyword>
<dbReference type="InterPro" id="IPR030381">
    <property type="entry name" value="G_DYNAMIN_dom"/>
</dbReference>
<dbReference type="InterPro" id="IPR027094">
    <property type="entry name" value="Mitofusin_fam"/>
</dbReference>
<evidence type="ECO:0000256" key="6">
    <source>
        <dbReference type="ARBA" id="ARBA00023136"/>
    </source>
</evidence>
<reference evidence="10 11" key="1">
    <citation type="journal article" date="2011" name="Front. Microbiol.">
        <title>Two Strains of Crocosphaera watsonii with Highly Conserved Genomes are Distinguished by Strain-Specific Features.</title>
        <authorList>
            <person name="Bench S.R."/>
            <person name="Ilikchyan I.N."/>
            <person name="Tripp H.J."/>
            <person name="Zehr J.P."/>
        </authorList>
    </citation>
    <scope>NUCLEOTIDE SEQUENCE [LARGE SCALE GENOMIC DNA]</scope>
    <source>
        <strain evidence="10 11">WH 0003</strain>
    </source>
</reference>
<evidence type="ECO:0000256" key="8">
    <source>
        <dbReference type="SAM" id="Phobius"/>
    </source>
</evidence>
<dbReference type="AlphaFoldDB" id="G5JEC4"/>
<feature type="coiled-coil region" evidence="7">
    <location>
        <begin position="614"/>
        <end position="648"/>
    </location>
</feature>
<comment type="subcellular location">
    <subcellularLocation>
        <location evidence="1">Membrane</location>
    </subcellularLocation>
</comment>
<gene>
    <name evidence="10" type="ORF">CWATWH0003_B111</name>
</gene>
<dbReference type="Pfam" id="PF00350">
    <property type="entry name" value="Dynamin_N"/>
    <property type="match status" value="1"/>
</dbReference>
<keyword evidence="8" id="KW-1133">Transmembrane helix</keyword>
<dbReference type="InterPro" id="IPR027417">
    <property type="entry name" value="P-loop_NTPase"/>
</dbReference>
<organism evidence="10 11">
    <name type="scientific">Crocosphaera watsonii WH 0003</name>
    <dbReference type="NCBI Taxonomy" id="423471"/>
    <lineage>
        <taxon>Bacteria</taxon>
        <taxon>Bacillati</taxon>
        <taxon>Cyanobacteriota</taxon>
        <taxon>Cyanophyceae</taxon>
        <taxon>Oscillatoriophycideae</taxon>
        <taxon>Chroococcales</taxon>
        <taxon>Aphanothecaceae</taxon>
        <taxon>Crocosphaera</taxon>
    </lineage>
</organism>
<protein>
    <recommendedName>
        <fullName evidence="9">Dynamin-type G domain-containing protein</fullName>
    </recommendedName>
</protein>
<accession>G5JEC4</accession>
<dbReference type="GO" id="GO:0003924">
    <property type="term" value="F:GTPase activity"/>
    <property type="evidence" value="ECO:0007669"/>
    <property type="project" value="InterPro"/>
</dbReference>